<dbReference type="EMBL" id="RRUE01000002">
    <property type="protein sequence ID" value="RRN44351.1"/>
    <property type="molecule type" value="Genomic_DNA"/>
</dbReference>
<proteinExistence type="predicted"/>
<dbReference type="SUPFAM" id="SSF48498">
    <property type="entry name" value="Tetracyclin repressor-like, C-terminal domain"/>
    <property type="match status" value="1"/>
</dbReference>
<feature type="domain" description="HTH tetR-type" evidence="4">
    <location>
        <begin position="18"/>
        <end position="54"/>
    </location>
</feature>
<evidence type="ECO:0000259" key="5">
    <source>
        <dbReference type="Pfam" id="PF16925"/>
    </source>
</evidence>
<dbReference type="Proteomes" id="UP000270261">
    <property type="component" value="Unassembled WGS sequence"/>
</dbReference>
<feature type="domain" description="Tetracyclin repressor-like C-terminal" evidence="5">
    <location>
        <begin position="112"/>
        <end position="197"/>
    </location>
</feature>
<evidence type="ECO:0000313" key="6">
    <source>
        <dbReference type="EMBL" id="RRN44351.1"/>
    </source>
</evidence>
<comment type="caution">
    <text evidence="6">The sequence shown here is derived from an EMBL/GenBank/DDBJ whole genome shotgun (WGS) entry which is preliminary data.</text>
</comment>
<dbReference type="Pfam" id="PF00440">
    <property type="entry name" value="TetR_N"/>
    <property type="match status" value="1"/>
</dbReference>
<dbReference type="InterPro" id="IPR001647">
    <property type="entry name" value="HTH_TetR"/>
</dbReference>
<dbReference type="OrthoDB" id="270177at2"/>
<protein>
    <submittedName>
        <fullName evidence="6">TetR/AcrR family transcriptional regulator</fullName>
    </submittedName>
</protein>
<evidence type="ECO:0000256" key="3">
    <source>
        <dbReference type="ARBA" id="ARBA00023163"/>
    </source>
</evidence>
<evidence type="ECO:0000313" key="7">
    <source>
        <dbReference type="Proteomes" id="UP000270261"/>
    </source>
</evidence>
<evidence type="ECO:0000256" key="2">
    <source>
        <dbReference type="ARBA" id="ARBA00023125"/>
    </source>
</evidence>
<dbReference type="AlphaFoldDB" id="A0A426FNV4"/>
<keyword evidence="7" id="KW-1185">Reference proteome</keyword>
<name>A0A426FNV4_9BURK</name>
<dbReference type="GO" id="GO:0003677">
    <property type="term" value="F:DNA binding"/>
    <property type="evidence" value="ECO:0007669"/>
    <property type="project" value="UniProtKB-KW"/>
</dbReference>
<gene>
    <name evidence="6" type="ORF">EHV23_13615</name>
</gene>
<accession>A0A426FNV4</accession>
<dbReference type="InterPro" id="IPR009057">
    <property type="entry name" value="Homeodomain-like_sf"/>
</dbReference>
<dbReference type="InterPro" id="IPR036271">
    <property type="entry name" value="Tet_transcr_reg_TetR-rel_C_sf"/>
</dbReference>
<dbReference type="PANTHER" id="PTHR47506">
    <property type="entry name" value="TRANSCRIPTIONAL REGULATORY PROTEIN"/>
    <property type="match status" value="1"/>
</dbReference>
<dbReference type="Gene3D" id="1.10.357.10">
    <property type="entry name" value="Tetracycline Repressor, domain 2"/>
    <property type="match status" value="1"/>
</dbReference>
<dbReference type="Gene3D" id="1.10.10.60">
    <property type="entry name" value="Homeodomain-like"/>
    <property type="match status" value="1"/>
</dbReference>
<reference evidence="6 7" key="1">
    <citation type="submission" date="2018-11" db="EMBL/GenBank/DDBJ databases">
        <title>Genome sequencing of Lautropia sp. KCOM 2505 (= ChDC F240).</title>
        <authorList>
            <person name="Kook J.-K."/>
            <person name="Park S.-N."/>
            <person name="Lim Y.K."/>
        </authorList>
    </citation>
    <scope>NUCLEOTIDE SEQUENCE [LARGE SCALE GENOMIC DNA]</scope>
    <source>
        <strain evidence="6 7">KCOM 2505</strain>
    </source>
</reference>
<dbReference type="InterPro" id="IPR011075">
    <property type="entry name" value="TetR_C"/>
</dbReference>
<dbReference type="PANTHER" id="PTHR47506:SF1">
    <property type="entry name" value="HTH-TYPE TRANSCRIPTIONAL REGULATOR YJDC"/>
    <property type="match status" value="1"/>
</dbReference>
<keyword evidence="3" id="KW-0804">Transcription</keyword>
<evidence type="ECO:0000259" key="4">
    <source>
        <dbReference type="Pfam" id="PF00440"/>
    </source>
</evidence>
<keyword evidence="1" id="KW-0805">Transcription regulation</keyword>
<evidence type="ECO:0000256" key="1">
    <source>
        <dbReference type="ARBA" id="ARBA00023015"/>
    </source>
</evidence>
<keyword evidence="2" id="KW-0238">DNA-binding</keyword>
<dbReference type="SUPFAM" id="SSF46689">
    <property type="entry name" value="Homeodomain-like"/>
    <property type="match status" value="1"/>
</dbReference>
<dbReference type="Pfam" id="PF16925">
    <property type="entry name" value="TetR_C_13"/>
    <property type="match status" value="1"/>
</dbReference>
<dbReference type="RefSeq" id="WP_125096546.1">
    <property type="nucleotide sequence ID" value="NZ_RRUE01000002.1"/>
</dbReference>
<sequence>MAIRPRGRPRAYDPEQALECALHAFWKGGYSGTSLDTLAAETGLNRPSLYAGLGNKHTIYIKAMRRFQRRARERFGAALASQPDDRSFVDVIARYLHAVIEVDGPHESIGVSGCAVISTATAEALTDPEIRQVLDEVLEEMDSQLQHCLQTAVANGMLAPKTDVETLAFLLASTAHSIGIRARAGKTKQDMEKHVDALARVIGATVQPEATHRRSPSRRKV</sequence>
<organism evidence="6 7">
    <name type="scientific">Lautropia dentalis</name>
    <dbReference type="NCBI Taxonomy" id="2490857"/>
    <lineage>
        <taxon>Bacteria</taxon>
        <taxon>Pseudomonadati</taxon>
        <taxon>Pseudomonadota</taxon>
        <taxon>Betaproteobacteria</taxon>
        <taxon>Burkholderiales</taxon>
        <taxon>Burkholderiaceae</taxon>
        <taxon>Lautropia</taxon>
    </lineage>
</organism>